<feature type="non-terminal residue" evidence="1">
    <location>
        <position position="38"/>
    </location>
</feature>
<dbReference type="EMBL" id="CADCWB010000034">
    <property type="protein sequence ID" value="CAA9506146.1"/>
    <property type="molecule type" value="Genomic_DNA"/>
</dbReference>
<dbReference type="AlphaFoldDB" id="A0A6J4SV34"/>
<proteinExistence type="predicted"/>
<sequence length="38" mass="4259">DPVVCRSRAIWSCRIPPRDRRGVAGLCASALSIERMEM</sequence>
<name>A0A6J4SV34_9SPHN</name>
<protein>
    <submittedName>
        <fullName evidence="1">Uncharacterized protein</fullName>
    </submittedName>
</protein>
<accession>A0A6J4SV34</accession>
<gene>
    <name evidence="1" type="ORF">AVDCRST_MAG62-243</name>
</gene>
<reference evidence="1" key="1">
    <citation type="submission" date="2020-02" db="EMBL/GenBank/DDBJ databases">
        <authorList>
            <person name="Meier V. D."/>
        </authorList>
    </citation>
    <scope>NUCLEOTIDE SEQUENCE</scope>
    <source>
        <strain evidence="1">AVDCRST_MAG62</strain>
    </source>
</reference>
<evidence type="ECO:0000313" key="1">
    <source>
        <dbReference type="EMBL" id="CAA9506146.1"/>
    </source>
</evidence>
<feature type="non-terminal residue" evidence="1">
    <location>
        <position position="1"/>
    </location>
</feature>
<organism evidence="1">
    <name type="scientific">uncultured Sphingomonas sp</name>
    <dbReference type="NCBI Taxonomy" id="158754"/>
    <lineage>
        <taxon>Bacteria</taxon>
        <taxon>Pseudomonadati</taxon>
        <taxon>Pseudomonadota</taxon>
        <taxon>Alphaproteobacteria</taxon>
        <taxon>Sphingomonadales</taxon>
        <taxon>Sphingomonadaceae</taxon>
        <taxon>Sphingomonas</taxon>
        <taxon>environmental samples</taxon>
    </lineage>
</organism>